<feature type="chain" id="PRO_5039251377" evidence="3">
    <location>
        <begin position="21"/>
        <end position="237"/>
    </location>
</feature>
<name>A0A064CJJ9_9MYCO</name>
<dbReference type="OrthoDB" id="3826775at2"/>
<evidence type="ECO:0000313" key="4">
    <source>
        <dbReference type="EMBL" id="KDE98903.1"/>
    </source>
</evidence>
<dbReference type="eggNOG" id="ENOG5034BUD">
    <property type="taxonomic scope" value="Bacteria"/>
</dbReference>
<evidence type="ECO:0000256" key="3">
    <source>
        <dbReference type="SAM" id="SignalP"/>
    </source>
</evidence>
<sequence>MNKMTAVAAAGLAAVSLSFALVGCGSDSKNDSKTSTSTSTSTSTETSTSKSTETSASPAPAAGTNKTIQDYLKENQITETPVKRGDPGSPNIDLAMPPGWSDAGQQTPDWAYGAIVFDSPQDKNDPPSIIAIVSKLTGNVDPAKVLEFAPGELQNLPGWTPLGDGATKSTLSGFDAVQLGGNYTKDGKKRIIAQKTVVIPGKDGLYVLQMNADALDGQEGPLMDATNVIDEKTTITP</sequence>
<dbReference type="Pfam" id="PF10738">
    <property type="entry name" value="Lpp-LpqN"/>
    <property type="match status" value="1"/>
</dbReference>
<keyword evidence="4" id="KW-0449">Lipoprotein</keyword>
<feature type="region of interest" description="Disordered" evidence="2">
    <location>
        <begin position="26"/>
        <end position="67"/>
    </location>
</feature>
<dbReference type="PROSITE" id="PS51257">
    <property type="entry name" value="PROKAR_LIPOPROTEIN"/>
    <property type="match status" value="1"/>
</dbReference>
<dbReference type="Gene3D" id="3.40.1000.10">
    <property type="entry name" value="Mog1/PsbP, alpha/beta/alpha sandwich"/>
    <property type="match status" value="1"/>
</dbReference>
<dbReference type="Proteomes" id="UP000022835">
    <property type="component" value="Unassembled WGS sequence"/>
</dbReference>
<accession>A0A064CJJ9</accession>
<dbReference type="RefSeq" id="WP_036340957.1">
    <property type="nucleotide sequence ID" value="NZ_JALN02000001.1"/>
</dbReference>
<dbReference type="STRING" id="1440774.Y900_008055"/>
<dbReference type="EMBL" id="JALN02000001">
    <property type="protein sequence ID" value="KDE98903.1"/>
    <property type="molecule type" value="Genomic_DNA"/>
</dbReference>
<comment type="caution">
    <text evidence="4">The sequence shown here is derived from an EMBL/GenBank/DDBJ whole genome shotgun (WGS) entry which is preliminary data.</text>
</comment>
<evidence type="ECO:0000256" key="1">
    <source>
        <dbReference type="ARBA" id="ARBA00022729"/>
    </source>
</evidence>
<dbReference type="InterPro" id="IPR019674">
    <property type="entry name" value="Lipoprotein_LpqN/LpqT-like"/>
</dbReference>
<dbReference type="AlphaFoldDB" id="A0A064CJJ9"/>
<reference evidence="4" key="1">
    <citation type="submission" date="2014-05" db="EMBL/GenBank/DDBJ databases">
        <title>Genome sequence of Mycobacterium aromaticivorans strain JS19b1T (= DSM 45407T).</title>
        <authorList>
            <person name="Kwak Y."/>
            <person name="Park G.-S."/>
            <person name="Li Q.X."/>
            <person name="Lee S.-E."/>
            <person name="Shin J.-H."/>
        </authorList>
    </citation>
    <scope>NUCLEOTIDE SEQUENCE [LARGE SCALE GENOMIC DNA]</scope>
    <source>
        <strain evidence="4">JS19b1</strain>
    </source>
</reference>
<protein>
    <submittedName>
        <fullName evidence="4">Lipoprotein</fullName>
    </submittedName>
</protein>
<feature type="signal peptide" evidence="3">
    <location>
        <begin position="1"/>
        <end position="20"/>
    </location>
</feature>
<evidence type="ECO:0000313" key="5">
    <source>
        <dbReference type="Proteomes" id="UP000022835"/>
    </source>
</evidence>
<feature type="compositionally biased region" description="Low complexity" evidence="2">
    <location>
        <begin position="33"/>
        <end position="55"/>
    </location>
</feature>
<keyword evidence="1 3" id="KW-0732">Signal</keyword>
<gene>
    <name evidence="4" type="ORF">Y900_008055</name>
</gene>
<organism evidence="4 5">
    <name type="scientific">Mycolicibacterium aromaticivorans JS19b1 = JCM 16368</name>
    <dbReference type="NCBI Taxonomy" id="1440774"/>
    <lineage>
        <taxon>Bacteria</taxon>
        <taxon>Bacillati</taxon>
        <taxon>Actinomycetota</taxon>
        <taxon>Actinomycetes</taxon>
        <taxon>Mycobacteriales</taxon>
        <taxon>Mycobacteriaceae</taxon>
        <taxon>Mycolicibacterium</taxon>
    </lineage>
</organism>
<proteinExistence type="predicted"/>
<keyword evidence="5" id="KW-1185">Reference proteome</keyword>
<evidence type="ECO:0000256" key="2">
    <source>
        <dbReference type="SAM" id="MobiDB-lite"/>
    </source>
</evidence>